<name>A0ABP7V1Y7_9ACTN</name>
<evidence type="ECO:0000313" key="2">
    <source>
        <dbReference type="EMBL" id="GAA4056351.1"/>
    </source>
</evidence>
<comment type="caution">
    <text evidence="2">The sequence shown here is derived from an EMBL/GenBank/DDBJ whole genome shotgun (WGS) entry which is preliminary data.</text>
</comment>
<dbReference type="Proteomes" id="UP001500683">
    <property type="component" value="Unassembled WGS sequence"/>
</dbReference>
<dbReference type="InterPro" id="IPR025349">
    <property type="entry name" value="DUF4253"/>
</dbReference>
<evidence type="ECO:0000313" key="3">
    <source>
        <dbReference type="Proteomes" id="UP001500683"/>
    </source>
</evidence>
<evidence type="ECO:0000259" key="1">
    <source>
        <dbReference type="Pfam" id="PF14062"/>
    </source>
</evidence>
<sequence length="282" mass="30825">MPCPIVPGMNDEQPFPAELAKLFEDGTGTRALAVPLPDGRLANTAEGDGPPGLWMTEDAVPTGLWAELHAEHSRSGLWPLLLGALRSLPGVEDDFRPWESGELFPEWVTPPNLHDPASVLAGWWDDYARCDDTTAPFRRWPGLAPAMRLAADPDEVACEYATRLPSRFPSMRLGLIAADRGADALAAAGWNGPVNYTNDTGEIAAVLRSWEDRFGVRVVGAGFADLYLSVAAPPTTLEEAIHVAAEHFAFCPDNIWQNSHPHTLIGYAETLVGRTSWTFWWD</sequence>
<dbReference type="Pfam" id="PF14062">
    <property type="entry name" value="DUF4253"/>
    <property type="match status" value="1"/>
</dbReference>
<accession>A0ABP7V1Y7</accession>
<protein>
    <submittedName>
        <fullName evidence="2">DUF4253 domain-containing protein</fullName>
    </submittedName>
</protein>
<feature type="domain" description="DUF4253" evidence="1">
    <location>
        <begin position="172"/>
        <end position="282"/>
    </location>
</feature>
<proteinExistence type="predicted"/>
<dbReference type="EMBL" id="BAAAZG010000001">
    <property type="protein sequence ID" value="GAA4056351.1"/>
    <property type="molecule type" value="Genomic_DNA"/>
</dbReference>
<reference evidence="3" key="1">
    <citation type="journal article" date="2019" name="Int. J. Syst. Evol. Microbiol.">
        <title>The Global Catalogue of Microorganisms (GCM) 10K type strain sequencing project: providing services to taxonomists for standard genome sequencing and annotation.</title>
        <authorList>
            <consortium name="The Broad Institute Genomics Platform"/>
            <consortium name="The Broad Institute Genome Sequencing Center for Infectious Disease"/>
            <person name="Wu L."/>
            <person name="Ma J."/>
        </authorList>
    </citation>
    <scope>NUCLEOTIDE SEQUENCE [LARGE SCALE GENOMIC DNA]</scope>
    <source>
        <strain evidence="3">JCM 16702</strain>
    </source>
</reference>
<organism evidence="2 3">
    <name type="scientific">Actinomadura miaoliensis</name>
    <dbReference type="NCBI Taxonomy" id="430685"/>
    <lineage>
        <taxon>Bacteria</taxon>
        <taxon>Bacillati</taxon>
        <taxon>Actinomycetota</taxon>
        <taxon>Actinomycetes</taxon>
        <taxon>Streptosporangiales</taxon>
        <taxon>Thermomonosporaceae</taxon>
        <taxon>Actinomadura</taxon>
    </lineage>
</organism>
<keyword evidence="3" id="KW-1185">Reference proteome</keyword>
<gene>
    <name evidence="2" type="ORF">GCM10022214_04950</name>
</gene>